<dbReference type="FunFam" id="3.90.950.10:FF:000001">
    <property type="entry name" value="dITP/XTP pyrophosphatase"/>
    <property type="match status" value="1"/>
</dbReference>
<dbReference type="Gene3D" id="3.90.950.10">
    <property type="match status" value="1"/>
</dbReference>
<evidence type="ECO:0000256" key="10">
    <source>
        <dbReference type="HAMAP-Rule" id="MF_01405"/>
    </source>
</evidence>
<dbReference type="Proteomes" id="UP000823937">
    <property type="component" value="Unassembled WGS sequence"/>
</dbReference>
<dbReference type="GO" id="GO:0036222">
    <property type="term" value="F:XTP diphosphatase activity"/>
    <property type="evidence" value="ECO:0007669"/>
    <property type="project" value="UniProtKB-UniRule"/>
</dbReference>
<dbReference type="CDD" id="cd00515">
    <property type="entry name" value="HAM1"/>
    <property type="match status" value="1"/>
</dbReference>
<dbReference type="Pfam" id="PF01725">
    <property type="entry name" value="Ham1p_like"/>
    <property type="match status" value="1"/>
</dbReference>
<dbReference type="EMBL" id="DXHX01000048">
    <property type="protein sequence ID" value="HIV74123.1"/>
    <property type="molecule type" value="Genomic_DNA"/>
</dbReference>
<dbReference type="InterPro" id="IPR020922">
    <property type="entry name" value="dITP/XTP_pyrophosphatase"/>
</dbReference>
<dbReference type="GO" id="GO:0009117">
    <property type="term" value="P:nucleotide metabolic process"/>
    <property type="evidence" value="ECO:0007669"/>
    <property type="project" value="UniProtKB-KW"/>
</dbReference>
<feature type="binding site" evidence="10">
    <location>
        <begin position="8"/>
        <end position="13"/>
    </location>
    <ligand>
        <name>substrate</name>
    </ligand>
</feature>
<keyword evidence="4 10" id="KW-0547">Nucleotide-binding</keyword>
<evidence type="ECO:0000256" key="6">
    <source>
        <dbReference type="ARBA" id="ARBA00022842"/>
    </source>
</evidence>
<organism evidence="12 13">
    <name type="scientific">Candidatus Pseudogracilibacillus intestinigallinarum</name>
    <dbReference type="NCBI Taxonomy" id="2838742"/>
    <lineage>
        <taxon>Bacteria</taxon>
        <taxon>Bacillati</taxon>
        <taxon>Bacillota</taxon>
        <taxon>Bacilli</taxon>
        <taxon>Bacillales</taxon>
        <taxon>Bacillaceae</taxon>
        <taxon>Pseudogracilibacillus</taxon>
    </lineage>
</organism>
<comment type="catalytic activity">
    <reaction evidence="9 10">
        <text>XTP + H2O = XMP + diphosphate + H(+)</text>
        <dbReference type="Rhea" id="RHEA:28610"/>
        <dbReference type="ChEBI" id="CHEBI:15377"/>
        <dbReference type="ChEBI" id="CHEBI:15378"/>
        <dbReference type="ChEBI" id="CHEBI:33019"/>
        <dbReference type="ChEBI" id="CHEBI:57464"/>
        <dbReference type="ChEBI" id="CHEBI:61314"/>
        <dbReference type="EC" id="3.6.1.66"/>
    </reaction>
</comment>
<feature type="binding site" evidence="10">
    <location>
        <position position="177"/>
    </location>
    <ligand>
        <name>substrate</name>
    </ligand>
</feature>
<keyword evidence="3 10" id="KW-0479">Metal-binding</keyword>
<dbReference type="InterPro" id="IPR002637">
    <property type="entry name" value="RdgB/HAM1"/>
</dbReference>
<reference evidence="12" key="2">
    <citation type="submission" date="2021-04" db="EMBL/GenBank/DDBJ databases">
        <authorList>
            <person name="Gilroy R."/>
        </authorList>
    </citation>
    <scope>NUCLEOTIDE SEQUENCE</scope>
    <source>
        <strain evidence="12">CHK169-2315</strain>
    </source>
</reference>
<accession>A0A9D1PMK7</accession>
<name>A0A9D1PMK7_9BACI</name>
<reference evidence="12" key="1">
    <citation type="journal article" date="2021" name="PeerJ">
        <title>Extensive microbial diversity within the chicken gut microbiome revealed by metagenomics and culture.</title>
        <authorList>
            <person name="Gilroy R."/>
            <person name="Ravi A."/>
            <person name="Getino M."/>
            <person name="Pursley I."/>
            <person name="Horton D.L."/>
            <person name="Alikhan N.F."/>
            <person name="Baker D."/>
            <person name="Gharbi K."/>
            <person name="Hall N."/>
            <person name="Watson M."/>
            <person name="Adriaenssens E.M."/>
            <person name="Foster-Nyarko E."/>
            <person name="Jarju S."/>
            <person name="Secka A."/>
            <person name="Antonio M."/>
            <person name="Oren A."/>
            <person name="Chaudhuri R.R."/>
            <person name="La Ragione R."/>
            <person name="Hildebrand F."/>
            <person name="Pallen M.J."/>
        </authorList>
    </citation>
    <scope>NUCLEOTIDE SEQUENCE</scope>
    <source>
        <strain evidence="12">CHK169-2315</strain>
    </source>
</reference>
<dbReference type="PANTHER" id="PTHR11067:SF9">
    <property type="entry name" value="INOSINE TRIPHOSPHATE PYROPHOSPHATASE"/>
    <property type="match status" value="1"/>
</dbReference>
<evidence type="ECO:0000256" key="11">
    <source>
        <dbReference type="RuleBase" id="RU003781"/>
    </source>
</evidence>
<dbReference type="GO" id="GO:0035870">
    <property type="term" value="F:dITP diphosphatase activity"/>
    <property type="evidence" value="ECO:0007669"/>
    <property type="project" value="UniProtKB-UniRule"/>
</dbReference>
<dbReference type="NCBIfam" id="NF011397">
    <property type="entry name" value="PRK14822.1"/>
    <property type="match status" value="1"/>
</dbReference>
<feature type="binding site" evidence="10">
    <location>
        <position position="72"/>
    </location>
    <ligand>
        <name>substrate</name>
    </ligand>
</feature>
<dbReference type="GO" id="GO:0000166">
    <property type="term" value="F:nucleotide binding"/>
    <property type="evidence" value="ECO:0007669"/>
    <property type="project" value="UniProtKB-KW"/>
</dbReference>
<evidence type="ECO:0000313" key="12">
    <source>
        <dbReference type="EMBL" id="HIV74123.1"/>
    </source>
</evidence>
<proteinExistence type="inferred from homology"/>
<dbReference type="NCBIfam" id="TIGR00042">
    <property type="entry name" value="RdgB/HAM1 family non-canonical purine NTP pyrophosphatase"/>
    <property type="match status" value="1"/>
</dbReference>
<dbReference type="GO" id="GO:0036220">
    <property type="term" value="F:ITP diphosphatase activity"/>
    <property type="evidence" value="ECO:0007669"/>
    <property type="project" value="UniProtKB-UniRule"/>
</dbReference>
<keyword evidence="6 10" id="KW-0460">Magnesium</keyword>
<dbReference type="HAMAP" id="MF_01405">
    <property type="entry name" value="Non_canon_purine_NTPase"/>
    <property type="match status" value="1"/>
</dbReference>
<feature type="binding site" evidence="10">
    <location>
        <position position="71"/>
    </location>
    <ligand>
        <name>Mg(2+)</name>
        <dbReference type="ChEBI" id="CHEBI:18420"/>
    </ligand>
</feature>
<dbReference type="GO" id="GO:0046872">
    <property type="term" value="F:metal ion binding"/>
    <property type="evidence" value="ECO:0007669"/>
    <property type="project" value="UniProtKB-KW"/>
</dbReference>
<dbReference type="GO" id="GO:0009146">
    <property type="term" value="P:purine nucleoside triphosphate catabolic process"/>
    <property type="evidence" value="ECO:0007669"/>
    <property type="project" value="UniProtKB-UniRule"/>
</dbReference>
<protein>
    <recommendedName>
        <fullName evidence="10">dITP/XTP pyrophosphatase</fullName>
        <ecNumber evidence="10">3.6.1.66</ecNumber>
    </recommendedName>
    <alternativeName>
        <fullName evidence="10">Non-canonical purine NTP pyrophosphatase</fullName>
    </alternativeName>
    <alternativeName>
        <fullName evidence="10">Non-standard purine NTP pyrophosphatase</fullName>
    </alternativeName>
    <alternativeName>
        <fullName evidence="10">Nucleoside-triphosphate diphosphatase</fullName>
    </alternativeName>
    <alternativeName>
        <fullName evidence="10">Nucleoside-triphosphate pyrophosphatase</fullName>
        <shortName evidence="10">NTPase</shortName>
    </alternativeName>
</protein>
<comment type="similarity">
    <text evidence="1 10 11">Belongs to the HAM1 NTPase family.</text>
</comment>
<feature type="binding site" evidence="10">
    <location>
        <begin position="182"/>
        <end position="183"/>
    </location>
    <ligand>
        <name>substrate</name>
    </ligand>
</feature>
<sequence length="199" mass="22155">MKQLMIASGNKGKIKEFRDMFEPYGIEVRSLADYEGKLPDVEETGDTFFENARLKAETICELVQTPVLADDSGLAIDALNGAPGVYSARYAGEPTNDVNNYEKVLQELVDVSEEERHAKFICVLAIARPGKETVYFEGNCPGKITFAPEGDNGFGYDPIFIPEGYKQTMAQLEAVEKNSISHRHHALEKLNIWFASNDI</sequence>
<dbReference type="GO" id="GO:0017111">
    <property type="term" value="F:ribonucleoside triphosphate phosphatase activity"/>
    <property type="evidence" value="ECO:0007669"/>
    <property type="project" value="InterPro"/>
</dbReference>
<evidence type="ECO:0000256" key="2">
    <source>
        <dbReference type="ARBA" id="ARBA00011738"/>
    </source>
</evidence>
<dbReference type="SUPFAM" id="SSF52972">
    <property type="entry name" value="ITPase-like"/>
    <property type="match status" value="1"/>
</dbReference>
<evidence type="ECO:0000256" key="5">
    <source>
        <dbReference type="ARBA" id="ARBA00022801"/>
    </source>
</evidence>
<feature type="binding site" evidence="10">
    <location>
        <begin position="154"/>
        <end position="157"/>
    </location>
    <ligand>
        <name>substrate</name>
    </ligand>
</feature>
<feature type="active site" description="Proton acceptor" evidence="10">
    <location>
        <position position="71"/>
    </location>
</feature>
<keyword evidence="7 10" id="KW-0546">Nucleotide metabolism</keyword>
<comment type="function">
    <text evidence="10">Pyrophosphatase that catalyzes the hydrolysis of nucleoside triphosphates to their monophosphate derivatives, with a high preference for the non-canonical purine nucleotides XTP (xanthosine triphosphate), dITP (deoxyinosine triphosphate) and ITP. Seems to function as a house-cleaning enzyme that removes non-canonical purine nucleotides from the nucleotide pool, thus preventing their incorporation into DNA/RNA and avoiding chromosomal lesions.</text>
</comment>
<feature type="binding site" evidence="10">
    <location>
        <position position="42"/>
    </location>
    <ligand>
        <name>Mg(2+)</name>
        <dbReference type="ChEBI" id="CHEBI:18420"/>
    </ligand>
</feature>
<dbReference type="InterPro" id="IPR029001">
    <property type="entry name" value="ITPase-like_fam"/>
</dbReference>
<evidence type="ECO:0000256" key="1">
    <source>
        <dbReference type="ARBA" id="ARBA00008023"/>
    </source>
</evidence>
<evidence type="ECO:0000256" key="9">
    <source>
        <dbReference type="ARBA" id="ARBA00052017"/>
    </source>
</evidence>
<evidence type="ECO:0000256" key="3">
    <source>
        <dbReference type="ARBA" id="ARBA00022723"/>
    </source>
</evidence>
<gene>
    <name evidence="12" type="ORF">H9895_03465</name>
</gene>
<evidence type="ECO:0000313" key="13">
    <source>
        <dbReference type="Proteomes" id="UP000823937"/>
    </source>
</evidence>
<evidence type="ECO:0000256" key="7">
    <source>
        <dbReference type="ARBA" id="ARBA00023080"/>
    </source>
</evidence>
<evidence type="ECO:0000256" key="8">
    <source>
        <dbReference type="ARBA" id="ARBA00051875"/>
    </source>
</evidence>
<dbReference type="PANTHER" id="PTHR11067">
    <property type="entry name" value="INOSINE TRIPHOSPHATE PYROPHOSPHATASE/HAM1 PROTEIN"/>
    <property type="match status" value="1"/>
</dbReference>
<dbReference type="AlphaFoldDB" id="A0A9D1PMK7"/>
<keyword evidence="5 10" id="KW-0378">Hydrolase</keyword>
<comment type="caution">
    <text evidence="12">The sequence shown here is derived from an EMBL/GenBank/DDBJ whole genome shotgun (WGS) entry which is preliminary data.</text>
</comment>
<dbReference type="GO" id="GO:0005829">
    <property type="term" value="C:cytosol"/>
    <property type="evidence" value="ECO:0007669"/>
    <property type="project" value="TreeGrafter"/>
</dbReference>
<comment type="catalytic activity">
    <reaction evidence="10">
        <text>ITP + H2O = IMP + diphosphate + H(+)</text>
        <dbReference type="Rhea" id="RHEA:29399"/>
        <dbReference type="ChEBI" id="CHEBI:15377"/>
        <dbReference type="ChEBI" id="CHEBI:15378"/>
        <dbReference type="ChEBI" id="CHEBI:33019"/>
        <dbReference type="ChEBI" id="CHEBI:58053"/>
        <dbReference type="ChEBI" id="CHEBI:61402"/>
        <dbReference type="EC" id="3.6.1.66"/>
    </reaction>
</comment>
<comment type="catalytic activity">
    <reaction evidence="8 10">
        <text>dITP + H2O = dIMP + diphosphate + H(+)</text>
        <dbReference type="Rhea" id="RHEA:28342"/>
        <dbReference type="ChEBI" id="CHEBI:15377"/>
        <dbReference type="ChEBI" id="CHEBI:15378"/>
        <dbReference type="ChEBI" id="CHEBI:33019"/>
        <dbReference type="ChEBI" id="CHEBI:61194"/>
        <dbReference type="ChEBI" id="CHEBI:61382"/>
        <dbReference type="EC" id="3.6.1.66"/>
    </reaction>
</comment>
<comment type="cofactor">
    <cofactor evidence="10">
        <name>Mg(2+)</name>
        <dbReference type="ChEBI" id="CHEBI:18420"/>
    </cofactor>
    <text evidence="10">Binds 1 Mg(2+) ion per subunit.</text>
</comment>
<comment type="subunit">
    <text evidence="2 10">Homodimer.</text>
</comment>
<dbReference type="EC" id="3.6.1.66" evidence="10"/>
<evidence type="ECO:0000256" key="4">
    <source>
        <dbReference type="ARBA" id="ARBA00022741"/>
    </source>
</evidence>